<evidence type="ECO:0000313" key="1">
    <source>
        <dbReference type="EMBL" id="SDG12422.1"/>
    </source>
</evidence>
<keyword evidence="2" id="KW-1185">Reference proteome</keyword>
<reference evidence="2" key="1">
    <citation type="submission" date="2016-10" db="EMBL/GenBank/DDBJ databases">
        <authorList>
            <person name="Varghese N."/>
            <person name="Submissions S."/>
        </authorList>
    </citation>
    <scope>NUCLEOTIDE SEQUENCE [LARGE SCALE GENOMIC DNA]</scope>
    <source>
        <strain evidence="2">BP1-148</strain>
    </source>
</reference>
<name>A0A1G7RNV0_9BACT</name>
<dbReference type="STRING" id="645274.SAMN04487901_10139"/>
<proteinExistence type="predicted"/>
<organism evidence="1 2">
    <name type="scientific">Prevotella communis</name>
    <dbReference type="NCBI Taxonomy" id="2913614"/>
    <lineage>
        <taxon>Bacteria</taxon>
        <taxon>Pseudomonadati</taxon>
        <taxon>Bacteroidota</taxon>
        <taxon>Bacteroidia</taxon>
        <taxon>Bacteroidales</taxon>
        <taxon>Prevotellaceae</taxon>
        <taxon>Prevotella</taxon>
    </lineage>
</organism>
<protein>
    <recommendedName>
        <fullName evidence="3">Pyruvate ferredoxin oxidoreductase</fullName>
    </recommendedName>
</protein>
<sequence length="157" mass="18403">MDYKYIEQLMDRYFEAETTLKEEQILKAFFEQSEEELPENLRAYRELFTSFEQDEMLGDDFDERMLQMIEEKPQVKARTISLSERFRPLMRAAAVVAILITLTTALNQSFKDDKVWTDQSDYALKYEATGNEPAMAYDHSSDSLVSDSLYKPTGYLE</sequence>
<gene>
    <name evidence="1" type="ORF">SAMN04487901_10139</name>
</gene>
<dbReference type="EMBL" id="FNCQ01000001">
    <property type="protein sequence ID" value="SDG12422.1"/>
    <property type="molecule type" value="Genomic_DNA"/>
</dbReference>
<dbReference type="Proteomes" id="UP000198779">
    <property type="component" value="Unassembled WGS sequence"/>
</dbReference>
<dbReference type="AlphaFoldDB" id="A0A1G7RNV0"/>
<accession>A0A1G7RNV0</accession>
<evidence type="ECO:0000313" key="2">
    <source>
        <dbReference type="Proteomes" id="UP000198779"/>
    </source>
</evidence>
<dbReference type="RefSeq" id="WP_091813329.1">
    <property type="nucleotide sequence ID" value="NZ_FNCQ01000001.1"/>
</dbReference>
<evidence type="ECO:0008006" key="3">
    <source>
        <dbReference type="Google" id="ProtNLM"/>
    </source>
</evidence>